<sequence>MPVYSNSTIKSVLKS</sequence>
<accession>A0A0A9GTH7</accession>
<evidence type="ECO:0000313" key="1">
    <source>
        <dbReference type="EMBL" id="JAE25861.1"/>
    </source>
</evidence>
<reference evidence="1" key="1">
    <citation type="submission" date="2014-09" db="EMBL/GenBank/DDBJ databases">
        <authorList>
            <person name="Magalhaes I.L.F."/>
            <person name="Oliveira U."/>
            <person name="Santos F.R."/>
            <person name="Vidigal T.H.D.A."/>
            <person name="Brescovit A.D."/>
            <person name="Santos A.J."/>
        </authorList>
    </citation>
    <scope>NUCLEOTIDE SEQUENCE</scope>
    <source>
        <tissue evidence="1">Shoot tissue taken approximately 20 cm above the soil surface</tissue>
    </source>
</reference>
<organism evidence="1">
    <name type="scientific">Arundo donax</name>
    <name type="common">Giant reed</name>
    <name type="synonym">Donax arundinaceus</name>
    <dbReference type="NCBI Taxonomy" id="35708"/>
    <lineage>
        <taxon>Eukaryota</taxon>
        <taxon>Viridiplantae</taxon>
        <taxon>Streptophyta</taxon>
        <taxon>Embryophyta</taxon>
        <taxon>Tracheophyta</taxon>
        <taxon>Spermatophyta</taxon>
        <taxon>Magnoliopsida</taxon>
        <taxon>Liliopsida</taxon>
        <taxon>Poales</taxon>
        <taxon>Poaceae</taxon>
        <taxon>PACMAD clade</taxon>
        <taxon>Arundinoideae</taxon>
        <taxon>Arundineae</taxon>
        <taxon>Arundo</taxon>
    </lineage>
</organism>
<proteinExistence type="predicted"/>
<dbReference type="EMBL" id="GBRH01172035">
    <property type="protein sequence ID" value="JAE25861.1"/>
    <property type="molecule type" value="Transcribed_RNA"/>
</dbReference>
<reference evidence="1" key="2">
    <citation type="journal article" date="2015" name="Data Brief">
        <title>Shoot transcriptome of the giant reed, Arundo donax.</title>
        <authorList>
            <person name="Barrero R.A."/>
            <person name="Guerrero F.D."/>
            <person name="Moolhuijzen P."/>
            <person name="Goolsby J.A."/>
            <person name="Tidwell J."/>
            <person name="Bellgard S.E."/>
            <person name="Bellgard M.I."/>
        </authorList>
    </citation>
    <scope>NUCLEOTIDE SEQUENCE</scope>
    <source>
        <tissue evidence="1">Shoot tissue taken approximately 20 cm above the soil surface</tissue>
    </source>
</reference>
<protein>
    <submittedName>
        <fullName evidence="1">Uncharacterized protein</fullName>
    </submittedName>
</protein>
<name>A0A0A9GTH7_ARUDO</name>